<evidence type="ECO:0000259" key="3">
    <source>
        <dbReference type="Pfam" id="PF13356"/>
    </source>
</evidence>
<evidence type="ECO:0000313" key="5">
    <source>
        <dbReference type="Proteomes" id="UP000596977"/>
    </source>
</evidence>
<sequence>MPLSDIACKRAKPKDKPYRLSDGDGLYLRVQTNGSKLWQLRYLYLDKENILSFGQYPLVSLLGARGKRDEAKKLLIAGIDPAARRKQEKITAITEARGACAA</sequence>
<dbReference type="GO" id="GO:0015074">
    <property type="term" value="P:DNA integration"/>
    <property type="evidence" value="ECO:0007669"/>
    <property type="project" value="UniProtKB-KW"/>
</dbReference>
<organism evidence="4 5">
    <name type="scientific">Pelagibacterium lentulum</name>
    <dbReference type="NCBI Taxonomy" id="2029865"/>
    <lineage>
        <taxon>Bacteria</taxon>
        <taxon>Pseudomonadati</taxon>
        <taxon>Pseudomonadota</taxon>
        <taxon>Alphaproteobacteria</taxon>
        <taxon>Hyphomicrobiales</taxon>
        <taxon>Devosiaceae</taxon>
        <taxon>Pelagibacterium</taxon>
    </lineage>
</organism>
<dbReference type="Pfam" id="PF13356">
    <property type="entry name" value="Arm-DNA-bind_3"/>
    <property type="match status" value="1"/>
</dbReference>
<name>A0A916R835_9HYPH</name>
<dbReference type="InterPro" id="IPR025166">
    <property type="entry name" value="Integrase_DNA_bind_dom"/>
</dbReference>
<dbReference type="InterPro" id="IPR038488">
    <property type="entry name" value="Integrase_DNA-bd_sf"/>
</dbReference>
<gene>
    <name evidence="4" type="ORF">GCM10011499_08260</name>
</gene>
<comment type="caution">
    <text evidence="4">The sequence shown here is derived from an EMBL/GenBank/DDBJ whole genome shotgun (WGS) entry which is preliminary data.</text>
</comment>
<dbReference type="Gene3D" id="3.30.160.390">
    <property type="entry name" value="Integrase, DNA-binding domain"/>
    <property type="match status" value="1"/>
</dbReference>
<dbReference type="PANTHER" id="PTHR30629:SF2">
    <property type="entry name" value="PROPHAGE INTEGRASE INTS-RELATED"/>
    <property type="match status" value="1"/>
</dbReference>
<feature type="domain" description="Integrase DNA-binding" evidence="3">
    <location>
        <begin position="3"/>
        <end position="88"/>
    </location>
</feature>
<dbReference type="InterPro" id="IPR050808">
    <property type="entry name" value="Phage_Integrase"/>
</dbReference>
<dbReference type="RefSeq" id="WP_308788778.1">
    <property type="nucleotide sequence ID" value="NZ_BMKB01000001.1"/>
</dbReference>
<dbReference type="AlphaFoldDB" id="A0A916R835"/>
<evidence type="ECO:0000313" key="4">
    <source>
        <dbReference type="EMBL" id="GGA41033.1"/>
    </source>
</evidence>
<dbReference type="Proteomes" id="UP000596977">
    <property type="component" value="Unassembled WGS sequence"/>
</dbReference>
<accession>A0A916R835</accession>
<protein>
    <recommendedName>
        <fullName evidence="3">Integrase DNA-binding domain-containing protein</fullName>
    </recommendedName>
</protein>
<comment type="similarity">
    <text evidence="1">Belongs to the 'phage' integrase family.</text>
</comment>
<reference evidence="4 5" key="1">
    <citation type="journal article" date="2014" name="Int. J. Syst. Evol. Microbiol.">
        <title>Complete genome sequence of Corynebacterium casei LMG S-19264T (=DSM 44701T), isolated from a smear-ripened cheese.</title>
        <authorList>
            <consortium name="US DOE Joint Genome Institute (JGI-PGF)"/>
            <person name="Walter F."/>
            <person name="Albersmeier A."/>
            <person name="Kalinowski J."/>
            <person name="Ruckert C."/>
        </authorList>
    </citation>
    <scope>NUCLEOTIDE SEQUENCE [LARGE SCALE GENOMIC DNA]</scope>
    <source>
        <strain evidence="4 5">CGMCC 1.15896</strain>
    </source>
</reference>
<evidence type="ECO:0000256" key="2">
    <source>
        <dbReference type="ARBA" id="ARBA00022908"/>
    </source>
</evidence>
<evidence type="ECO:0000256" key="1">
    <source>
        <dbReference type="ARBA" id="ARBA00008857"/>
    </source>
</evidence>
<dbReference type="EMBL" id="BMKB01000001">
    <property type="protein sequence ID" value="GGA41033.1"/>
    <property type="molecule type" value="Genomic_DNA"/>
</dbReference>
<proteinExistence type="inferred from homology"/>
<keyword evidence="5" id="KW-1185">Reference proteome</keyword>
<keyword evidence="2" id="KW-0229">DNA integration</keyword>
<dbReference type="PANTHER" id="PTHR30629">
    <property type="entry name" value="PROPHAGE INTEGRASE"/>
    <property type="match status" value="1"/>
</dbReference>